<evidence type="ECO:0000313" key="5">
    <source>
        <dbReference type="Proteomes" id="UP000053890"/>
    </source>
</evidence>
<keyword evidence="2" id="KW-0472">Membrane</keyword>
<dbReference type="GeneID" id="28977944"/>
<dbReference type="InterPro" id="IPR036526">
    <property type="entry name" value="C-N_Hydrolase_sf"/>
</dbReference>
<dbReference type="EMBL" id="KQ474082">
    <property type="protein sequence ID" value="KPV73576.1"/>
    <property type="molecule type" value="Genomic_DNA"/>
</dbReference>
<dbReference type="SUPFAM" id="SSF56317">
    <property type="entry name" value="Carbon-nitrogen hydrolase"/>
    <property type="match status" value="1"/>
</dbReference>
<keyword evidence="2" id="KW-1133">Transmembrane helix</keyword>
<feature type="transmembrane region" description="Helical" evidence="2">
    <location>
        <begin position="95"/>
        <end position="116"/>
    </location>
</feature>
<evidence type="ECO:0000313" key="4">
    <source>
        <dbReference type="EMBL" id="KPV73576.1"/>
    </source>
</evidence>
<dbReference type="Proteomes" id="UP000053890">
    <property type="component" value="Unassembled WGS sequence"/>
</dbReference>
<evidence type="ECO:0000259" key="3">
    <source>
        <dbReference type="PROSITE" id="PS50263"/>
    </source>
</evidence>
<evidence type="ECO:0000256" key="2">
    <source>
        <dbReference type="SAM" id="Phobius"/>
    </source>
</evidence>
<feature type="transmembrane region" description="Helical" evidence="2">
    <location>
        <begin position="54"/>
        <end position="75"/>
    </location>
</feature>
<evidence type="ECO:0000256" key="1">
    <source>
        <dbReference type="SAM" id="MobiDB-lite"/>
    </source>
</evidence>
<feature type="transmembrane region" description="Helical" evidence="2">
    <location>
        <begin position="6"/>
        <end position="33"/>
    </location>
</feature>
<keyword evidence="2" id="KW-0812">Transmembrane</keyword>
<feature type="domain" description="CN hydrolase" evidence="3">
    <location>
        <begin position="265"/>
        <end position="565"/>
    </location>
</feature>
<sequence length="668" mass="70120">MEAATLYSGLALAPVAAYALAPAAPTLAGVVLIPLTWSHVRAALEASNEPSKRVVVASLLPLSSLVVGSASALVLSNPAASATLSSPFDTFLAVSLFALVTSLAPLVALVLGAAAFPRRAHDGYTAILVPALLFALAGIVQERAGSGRVGWWIAPLVDAGGAGWVTRVAGQVGVDVLVSAAGIALGEVARGTAGMSSDSGVVLGEQQEGQDRVDDVARPSRPSRRPLRLLVLAALLVTIGPLVPHSSFEPSHPAPDHAHWTYPPLKVACVVPPSLVARRSDEPSAATLDDWLAETRIVAGRGAKALSWSEGAVRLDRGARKAPDEDDDDEEMGDDEKSLLERVSEVCDMYKVYVLATYVVPPASSSPHHRAHKYLNVATLVGPRASSSSSAPNLVWSTTKHHPVPFVESFSHTTRHLDALGSTSDALPLADVALPHAPHTPSPHRTPQQQLSVSGAICQDIAFPSLLSSYALPYVNDDTHRPPHRHVARRTPQVLLNPSLVPPTLSGLGRASLGQARARALEHGAFVLRCSGGSGASALVGPDGDVRVLVEGEERAGSWEAEVALERASSGRGGTWFEWVGGRAGGRWLGAEGRWWLVLAAGVALVRLLEGGEAARWVGSVEWGELRGRIVERARQAGRRVVHGSRPEVEGGARAGPGEEERLIDVGE</sequence>
<accession>A0A0P9IVB5</accession>
<gene>
    <name evidence="4" type="ORF">RHOBADRAFT_54782</name>
</gene>
<dbReference type="InterPro" id="IPR003010">
    <property type="entry name" value="C-N_Hydrolase"/>
</dbReference>
<feature type="region of interest" description="Disordered" evidence="1">
    <location>
        <begin position="315"/>
        <end position="336"/>
    </location>
</feature>
<protein>
    <recommendedName>
        <fullName evidence="3">CN hydrolase domain-containing protein</fullName>
    </recommendedName>
</protein>
<proteinExistence type="predicted"/>
<organism evidence="4 5">
    <name type="scientific">Rhodotorula graminis (strain WP1)</name>
    <dbReference type="NCBI Taxonomy" id="578459"/>
    <lineage>
        <taxon>Eukaryota</taxon>
        <taxon>Fungi</taxon>
        <taxon>Dikarya</taxon>
        <taxon>Basidiomycota</taxon>
        <taxon>Pucciniomycotina</taxon>
        <taxon>Microbotryomycetes</taxon>
        <taxon>Sporidiobolales</taxon>
        <taxon>Sporidiobolaceae</taxon>
        <taxon>Rhodotorula</taxon>
    </lineage>
</organism>
<feature type="compositionally biased region" description="Acidic residues" evidence="1">
    <location>
        <begin position="324"/>
        <end position="334"/>
    </location>
</feature>
<name>A0A0P9IVB5_RHOGW</name>
<feature type="compositionally biased region" description="Basic and acidic residues" evidence="1">
    <location>
        <begin position="645"/>
        <end position="668"/>
    </location>
</feature>
<feature type="region of interest" description="Disordered" evidence="1">
    <location>
        <begin position="642"/>
        <end position="668"/>
    </location>
</feature>
<dbReference type="RefSeq" id="XP_018269625.1">
    <property type="nucleotide sequence ID" value="XM_018417496.1"/>
</dbReference>
<feature type="transmembrane region" description="Helical" evidence="2">
    <location>
        <begin position="123"/>
        <end position="141"/>
    </location>
</feature>
<dbReference type="AlphaFoldDB" id="A0A0P9IVB5"/>
<dbReference type="Gene3D" id="3.60.110.10">
    <property type="entry name" value="Carbon-nitrogen hydrolase"/>
    <property type="match status" value="1"/>
</dbReference>
<dbReference type="PROSITE" id="PS50263">
    <property type="entry name" value="CN_HYDROLASE"/>
    <property type="match status" value="1"/>
</dbReference>
<keyword evidence="5" id="KW-1185">Reference proteome</keyword>
<dbReference type="STRING" id="578459.A0A0P9IVB5"/>
<reference evidence="4 5" key="1">
    <citation type="journal article" date="2015" name="Front. Microbiol.">
        <title>Genome sequence of the plant growth promoting endophytic yeast Rhodotorula graminis WP1.</title>
        <authorList>
            <person name="Firrincieli A."/>
            <person name="Otillar R."/>
            <person name="Salamov A."/>
            <person name="Schmutz J."/>
            <person name="Khan Z."/>
            <person name="Redman R.S."/>
            <person name="Fleck N.D."/>
            <person name="Lindquist E."/>
            <person name="Grigoriev I.V."/>
            <person name="Doty S.L."/>
        </authorList>
    </citation>
    <scope>NUCLEOTIDE SEQUENCE [LARGE SCALE GENOMIC DNA]</scope>
    <source>
        <strain evidence="4 5">WP1</strain>
    </source>
</reference>
<dbReference type="OrthoDB" id="2529894at2759"/>